<sequence>MGGELNEIPLSKVVKLIKESKKVASNNDYIMHSLRVSKRLRQQNINFDASGTSMDLADWRQLGLLEEVDFGWKGSINLIPLQCNMFGYVGLCLLLPSCNVDPSTKGGVRVFVSLPRAAMAKFKEEMDALKRGDDGAYI</sequence>
<dbReference type="Gene3D" id="3.30.559.10">
    <property type="entry name" value="Chloramphenicol acetyltransferase-like domain"/>
    <property type="match status" value="1"/>
</dbReference>
<comment type="similarity">
    <text evidence="1">Belongs to the plant acyltransferase family.</text>
</comment>
<gene>
    <name evidence="2" type="ORF">FSB_LOCUS27688</name>
</gene>
<accession>A0A2N9GB06</accession>
<dbReference type="PANTHER" id="PTHR31147:SF25">
    <property type="entry name" value="HXXXD-TYPE ACYL-TRANSFERASE FAMILY PROTEIN"/>
    <property type="match status" value="1"/>
</dbReference>
<proteinExistence type="inferred from homology"/>
<dbReference type="Pfam" id="PF02458">
    <property type="entry name" value="Transferase"/>
    <property type="match status" value="1"/>
</dbReference>
<dbReference type="AlphaFoldDB" id="A0A2N9GB06"/>
<organism evidence="2">
    <name type="scientific">Fagus sylvatica</name>
    <name type="common">Beechnut</name>
    <dbReference type="NCBI Taxonomy" id="28930"/>
    <lineage>
        <taxon>Eukaryota</taxon>
        <taxon>Viridiplantae</taxon>
        <taxon>Streptophyta</taxon>
        <taxon>Embryophyta</taxon>
        <taxon>Tracheophyta</taxon>
        <taxon>Spermatophyta</taxon>
        <taxon>Magnoliopsida</taxon>
        <taxon>eudicotyledons</taxon>
        <taxon>Gunneridae</taxon>
        <taxon>Pentapetalae</taxon>
        <taxon>rosids</taxon>
        <taxon>fabids</taxon>
        <taxon>Fagales</taxon>
        <taxon>Fagaceae</taxon>
        <taxon>Fagus</taxon>
    </lineage>
</organism>
<dbReference type="InterPro" id="IPR023213">
    <property type="entry name" value="CAT-like_dom_sf"/>
</dbReference>
<evidence type="ECO:0000313" key="2">
    <source>
        <dbReference type="EMBL" id="SPC99806.1"/>
    </source>
</evidence>
<evidence type="ECO:0000256" key="1">
    <source>
        <dbReference type="ARBA" id="ARBA00009861"/>
    </source>
</evidence>
<reference evidence="2" key="1">
    <citation type="submission" date="2018-02" db="EMBL/GenBank/DDBJ databases">
        <authorList>
            <person name="Cohen D.B."/>
            <person name="Kent A.D."/>
        </authorList>
    </citation>
    <scope>NUCLEOTIDE SEQUENCE</scope>
</reference>
<name>A0A2N9GB06_FAGSY</name>
<dbReference type="InterPro" id="IPR050898">
    <property type="entry name" value="Plant_acyltransferase"/>
</dbReference>
<protein>
    <submittedName>
        <fullName evidence="2">Uncharacterized protein</fullName>
    </submittedName>
</protein>
<dbReference type="PANTHER" id="PTHR31147">
    <property type="entry name" value="ACYL TRANSFERASE 4"/>
    <property type="match status" value="1"/>
</dbReference>
<dbReference type="EMBL" id="OIVN01002011">
    <property type="protein sequence ID" value="SPC99806.1"/>
    <property type="molecule type" value="Genomic_DNA"/>
</dbReference>